<dbReference type="GO" id="GO:0030574">
    <property type="term" value="P:collagen catabolic process"/>
    <property type="evidence" value="ECO:0007669"/>
    <property type="project" value="TreeGrafter"/>
</dbReference>
<dbReference type="PRINTS" id="PR00138">
    <property type="entry name" value="MATRIXIN"/>
</dbReference>
<evidence type="ECO:0000313" key="9">
    <source>
        <dbReference type="Proteomes" id="UP000636960"/>
    </source>
</evidence>
<reference evidence="8" key="1">
    <citation type="submission" date="2021-01" db="EMBL/GenBank/DDBJ databases">
        <title>Whole genome shotgun sequence of Actinoplanes rishiriensis NBRC 108556.</title>
        <authorList>
            <person name="Komaki H."/>
            <person name="Tamura T."/>
        </authorList>
    </citation>
    <scope>NUCLEOTIDE SEQUENCE</scope>
    <source>
        <strain evidence="8">NBRC 108556</strain>
    </source>
</reference>
<dbReference type="InterPro" id="IPR021190">
    <property type="entry name" value="Pept_M10A"/>
</dbReference>
<evidence type="ECO:0000256" key="6">
    <source>
        <dbReference type="SAM" id="SignalP"/>
    </source>
</evidence>
<dbReference type="GO" id="GO:0006508">
    <property type="term" value="P:proteolysis"/>
    <property type="evidence" value="ECO:0007669"/>
    <property type="project" value="UniProtKB-KW"/>
</dbReference>
<feature type="signal peptide" evidence="6">
    <location>
        <begin position="1"/>
        <end position="32"/>
    </location>
</feature>
<sequence>MVLSLRRLPANRFRRTVVAVAAVLLLTPPAVAQADDHGQPTAGQPAGVEVAAPKVLYYDDLPAAPAGRVAFVLDAGTWTSMPVTWSFTAASTNDLTLDTQRNAVRQAVQLWNSAGSRLRLQEVASSLGTIRISFGSFNHGDGFPFDNQNGVLAHAFSPPPTHTGAIAGDVHFDDSETWSANQQSTGVQPIDLVTVAAHEIGHAIGLRHSGVAGALMAPQYTGSHRFLSADDIAGVRAKYP</sequence>
<feature type="chain" id="PRO_5038985700" description="Peptidase metallopeptidase domain-containing protein" evidence="6">
    <location>
        <begin position="33"/>
        <end position="240"/>
    </location>
</feature>
<evidence type="ECO:0000256" key="2">
    <source>
        <dbReference type="ARBA" id="ARBA00022723"/>
    </source>
</evidence>
<accession>A0A919JW32</accession>
<keyword evidence="2" id="KW-0479">Metal-binding</keyword>
<keyword evidence="3" id="KW-0378">Hydrolase</keyword>
<dbReference type="SUPFAM" id="SSF55486">
    <property type="entry name" value="Metalloproteases ('zincins'), catalytic domain"/>
    <property type="match status" value="1"/>
</dbReference>
<comment type="caution">
    <text evidence="8">The sequence shown here is derived from an EMBL/GenBank/DDBJ whole genome shotgun (WGS) entry which is preliminary data.</text>
</comment>
<keyword evidence="4" id="KW-0862">Zinc</keyword>
<keyword evidence="9" id="KW-1185">Reference proteome</keyword>
<keyword evidence="6" id="KW-0732">Signal</keyword>
<gene>
    <name evidence="8" type="ORF">Ari01nite_19670</name>
</gene>
<protein>
    <recommendedName>
        <fullName evidence="7">Peptidase metallopeptidase domain-containing protein</fullName>
    </recommendedName>
</protein>
<keyword evidence="1" id="KW-0645">Protease</keyword>
<evidence type="ECO:0000259" key="7">
    <source>
        <dbReference type="SMART" id="SM00235"/>
    </source>
</evidence>
<proteinExistence type="predicted"/>
<dbReference type="InterPro" id="IPR006026">
    <property type="entry name" value="Peptidase_Metallo"/>
</dbReference>
<dbReference type="PANTHER" id="PTHR10201:SF323">
    <property type="entry name" value="MATRIX METALLOPROTEINASE-21"/>
    <property type="match status" value="1"/>
</dbReference>
<dbReference type="EMBL" id="BOMV01000013">
    <property type="protein sequence ID" value="GIE94502.1"/>
    <property type="molecule type" value="Genomic_DNA"/>
</dbReference>
<name>A0A919JW32_9ACTN</name>
<evidence type="ECO:0000256" key="4">
    <source>
        <dbReference type="ARBA" id="ARBA00022833"/>
    </source>
</evidence>
<dbReference type="InterPro" id="IPR024079">
    <property type="entry name" value="MetalloPept_cat_dom_sf"/>
</dbReference>
<feature type="domain" description="Peptidase metallopeptidase" evidence="7">
    <location>
        <begin position="74"/>
        <end position="240"/>
    </location>
</feature>
<dbReference type="InterPro" id="IPR001818">
    <property type="entry name" value="Pept_M10_metallopeptidase"/>
</dbReference>
<dbReference type="InterPro" id="IPR033739">
    <property type="entry name" value="M10A_MMP"/>
</dbReference>
<evidence type="ECO:0000313" key="8">
    <source>
        <dbReference type="EMBL" id="GIE94502.1"/>
    </source>
</evidence>
<dbReference type="CDD" id="cd04278">
    <property type="entry name" value="ZnMc_MMP"/>
    <property type="match status" value="1"/>
</dbReference>
<dbReference type="GO" id="GO:0008270">
    <property type="term" value="F:zinc ion binding"/>
    <property type="evidence" value="ECO:0007669"/>
    <property type="project" value="InterPro"/>
</dbReference>
<dbReference type="GO" id="GO:0004222">
    <property type="term" value="F:metalloendopeptidase activity"/>
    <property type="evidence" value="ECO:0007669"/>
    <property type="project" value="InterPro"/>
</dbReference>
<dbReference type="AlphaFoldDB" id="A0A919JW32"/>
<dbReference type="Proteomes" id="UP000636960">
    <property type="component" value="Unassembled WGS sequence"/>
</dbReference>
<dbReference type="Gene3D" id="3.40.390.10">
    <property type="entry name" value="Collagenase (Catalytic Domain)"/>
    <property type="match status" value="1"/>
</dbReference>
<keyword evidence="5" id="KW-0482">Metalloprotease</keyword>
<evidence type="ECO:0000256" key="1">
    <source>
        <dbReference type="ARBA" id="ARBA00022670"/>
    </source>
</evidence>
<dbReference type="SMART" id="SM00235">
    <property type="entry name" value="ZnMc"/>
    <property type="match status" value="1"/>
</dbReference>
<organism evidence="8 9">
    <name type="scientific">Paractinoplanes rishiriensis</name>
    <dbReference type="NCBI Taxonomy" id="1050105"/>
    <lineage>
        <taxon>Bacteria</taxon>
        <taxon>Bacillati</taxon>
        <taxon>Actinomycetota</taxon>
        <taxon>Actinomycetes</taxon>
        <taxon>Micromonosporales</taxon>
        <taxon>Micromonosporaceae</taxon>
        <taxon>Paractinoplanes</taxon>
    </lineage>
</organism>
<dbReference type="GO" id="GO:0030198">
    <property type="term" value="P:extracellular matrix organization"/>
    <property type="evidence" value="ECO:0007669"/>
    <property type="project" value="TreeGrafter"/>
</dbReference>
<dbReference type="PANTHER" id="PTHR10201">
    <property type="entry name" value="MATRIX METALLOPROTEINASE"/>
    <property type="match status" value="1"/>
</dbReference>
<dbReference type="RefSeq" id="WP_203780805.1">
    <property type="nucleotide sequence ID" value="NZ_BOMV01000013.1"/>
</dbReference>
<dbReference type="Pfam" id="PF00413">
    <property type="entry name" value="Peptidase_M10"/>
    <property type="match status" value="1"/>
</dbReference>
<evidence type="ECO:0000256" key="5">
    <source>
        <dbReference type="ARBA" id="ARBA00023049"/>
    </source>
</evidence>
<dbReference type="GO" id="GO:0031012">
    <property type="term" value="C:extracellular matrix"/>
    <property type="evidence" value="ECO:0007669"/>
    <property type="project" value="InterPro"/>
</dbReference>
<evidence type="ECO:0000256" key="3">
    <source>
        <dbReference type="ARBA" id="ARBA00022801"/>
    </source>
</evidence>